<dbReference type="InterPro" id="IPR005259">
    <property type="entry name" value="PriA"/>
</dbReference>
<comment type="function">
    <text evidence="12">Initiates the restart of stalled replication forks, which reloads the replicative helicase on sites other than the origin of replication. Recognizes and binds to abandoned replication forks and remodels them to uncover a helicase loading site. Promotes assembly of the primosome at these replication forks.</text>
</comment>
<keyword evidence="6 12" id="KW-0347">Helicase</keyword>
<keyword evidence="5 12" id="KW-0378">Hydrolase</keyword>
<dbReference type="GO" id="GO:1990077">
    <property type="term" value="C:primosome complex"/>
    <property type="evidence" value="ECO:0007669"/>
    <property type="project" value="UniProtKB-UniRule"/>
</dbReference>
<evidence type="ECO:0000256" key="2">
    <source>
        <dbReference type="ARBA" id="ARBA00022705"/>
    </source>
</evidence>
<protein>
    <recommendedName>
        <fullName evidence="12">Replication restart protein PriA</fullName>
    </recommendedName>
    <alternativeName>
        <fullName evidence="12">ATP-dependent DNA helicase PriA</fullName>
        <ecNumber evidence="12">5.6.2.4</ecNumber>
    </alternativeName>
    <alternativeName>
        <fullName evidence="12">DNA 3'-5' helicase PriA</fullName>
    </alternativeName>
</protein>
<dbReference type="InterPro" id="IPR041236">
    <property type="entry name" value="PriA_C"/>
</dbReference>
<feature type="domain" description="Helicase C-terminal" evidence="14">
    <location>
        <begin position="462"/>
        <end position="633"/>
    </location>
</feature>
<dbReference type="SMART" id="SM00487">
    <property type="entry name" value="DEXDc"/>
    <property type="match status" value="1"/>
</dbReference>
<dbReference type="GO" id="GO:0043138">
    <property type="term" value="F:3'-5' DNA helicase activity"/>
    <property type="evidence" value="ECO:0007669"/>
    <property type="project" value="UniProtKB-EC"/>
</dbReference>
<evidence type="ECO:0000256" key="12">
    <source>
        <dbReference type="HAMAP-Rule" id="MF_00983"/>
    </source>
</evidence>
<keyword evidence="9 12" id="KW-0238">DNA-binding</keyword>
<dbReference type="PANTHER" id="PTHR30580:SF0">
    <property type="entry name" value="PRIMOSOMAL PROTEIN N"/>
    <property type="match status" value="1"/>
</dbReference>
<dbReference type="EMBL" id="QGKM01000008">
    <property type="protein sequence ID" value="PWQ99853.1"/>
    <property type="molecule type" value="Genomic_DNA"/>
</dbReference>
<evidence type="ECO:0000256" key="8">
    <source>
        <dbReference type="ARBA" id="ARBA00022840"/>
    </source>
</evidence>
<keyword evidence="16" id="KW-1185">Reference proteome</keyword>
<dbReference type="InterPro" id="IPR042115">
    <property type="entry name" value="PriA_3primeBD_sf"/>
</dbReference>
<dbReference type="InterPro" id="IPR011545">
    <property type="entry name" value="DEAD/DEAH_box_helicase_dom"/>
</dbReference>
<dbReference type="Pfam" id="PF00271">
    <property type="entry name" value="Helicase_C"/>
    <property type="match status" value="1"/>
</dbReference>
<dbReference type="NCBIfam" id="TIGR00595">
    <property type="entry name" value="priA"/>
    <property type="match status" value="1"/>
</dbReference>
<keyword evidence="8 12" id="KW-0067">ATP-binding</keyword>
<dbReference type="InterPro" id="IPR001650">
    <property type="entry name" value="Helicase_C-like"/>
</dbReference>
<dbReference type="RefSeq" id="WP_109836586.1">
    <property type="nucleotide sequence ID" value="NZ_QGKM01000008.1"/>
</dbReference>
<dbReference type="Pfam" id="PF17764">
    <property type="entry name" value="PriA_3primeBD"/>
    <property type="match status" value="1"/>
</dbReference>
<dbReference type="PROSITE" id="PS51194">
    <property type="entry name" value="HELICASE_CTER"/>
    <property type="match status" value="1"/>
</dbReference>
<dbReference type="Proteomes" id="UP000245539">
    <property type="component" value="Unassembled WGS sequence"/>
</dbReference>
<feature type="binding site" evidence="12">
    <location>
        <position position="480"/>
    </location>
    <ligand>
        <name>Zn(2+)</name>
        <dbReference type="ChEBI" id="CHEBI:29105"/>
        <label>1</label>
    </ligand>
</feature>
<keyword evidence="10 12" id="KW-0413">Isomerase</keyword>
<dbReference type="FunFam" id="3.40.1440.60:FF:000001">
    <property type="entry name" value="Primosomal protein N"/>
    <property type="match status" value="1"/>
</dbReference>
<dbReference type="Pfam" id="PF18319">
    <property type="entry name" value="Zn_ribbon_PriA"/>
    <property type="match status" value="1"/>
</dbReference>
<evidence type="ECO:0000256" key="4">
    <source>
        <dbReference type="ARBA" id="ARBA00022741"/>
    </source>
</evidence>
<feature type="binding site" evidence="12">
    <location>
        <position position="440"/>
    </location>
    <ligand>
        <name>Zn(2+)</name>
        <dbReference type="ChEBI" id="CHEBI:29105"/>
        <label>1</label>
    </ligand>
</feature>
<dbReference type="InterPro" id="IPR040498">
    <property type="entry name" value="PriA_CRR"/>
</dbReference>
<dbReference type="AlphaFoldDB" id="A0A317CQP8"/>
<evidence type="ECO:0000256" key="5">
    <source>
        <dbReference type="ARBA" id="ARBA00022801"/>
    </source>
</evidence>
<evidence type="ECO:0000259" key="13">
    <source>
        <dbReference type="PROSITE" id="PS51192"/>
    </source>
</evidence>
<feature type="binding site" evidence="12">
    <location>
        <position position="443"/>
    </location>
    <ligand>
        <name>Zn(2+)</name>
        <dbReference type="ChEBI" id="CHEBI:29105"/>
        <label>1</label>
    </ligand>
</feature>
<dbReference type="GO" id="GO:0006269">
    <property type="term" value="P:DNA replication, synthesis of primer"/>
    <property type="evidence" value="ECO:0007669"/>
    <property type="project" value="UniProtKB-KW"/>
</dbReference>
<dbReference type="GO" id="GO:0003677">
    <property type="term" value="F:DNA binding"/>
    <property type="evidence" value="ECO:0007669"/>
    <property type="project" value="UniProtKB-UniRule"/>
</dbReference>
<sequence length="738" mass="83428">MPNTLGIVRVVIPRPLYQAFDYHCPLPLPEAGCRVRVPLGLNSTVVGIIIESGVTSEFEQLKAIESVLDDKPLLDPSLLSLLNWASIYYHHPIGEVLFSALPKRLREGRELSENFSWHLNCDDHEAALVSLKRAHLQRELFQQLQSHSMTEAQLTSLHLSKWRKPMQQLEAKSWVERRKITNDHSTVQDVDHPNQHLIELSEEQNDSLSQLAEWRKSSIQTPALLHGITGSGKTEIYLRAIKPELEAGRQALLMIPEIGLTPQLFQRFCDFFPNQTVVALHSGLNDSQRAQNWQSAQTGEADIVVGTRSSIFCAFKNLGIIIIDEEHDGSFKQQEGFHYHARDLAVKRANQLNIPILLGSATPGLETLLNAERGRYHYLQLKKRPGTRKPPKTSLIDIRSQTLEAGVSRKLLSEVGKQVRDGNQVMLFLNRRGYAPVLLCIQCGWHATCSACNAEMTFHAARHKAICHHCGHQQRIGTACPSCQHPQLTTQGHGTERVEHLLLSHFPDTPVVRVDRDTTSRKGELARKLEIVRSGEPVILIGTQMLTKGHDFPNLTLVGILDIDQALFSTDYRAQEHLAQQIVQVSGRAGRGEKKGHVVLQTSQPQHPMLNQLLTQGYRAVAQQLLQERQAWQYPPFGFQALIRANAPQFEEGLLFLSSLRDDLRVLPEIETGEVSLLGPMPSPMEKRSDRYRYQMLVSANRRSSLHCFLDQLISVLRQKKKSRDLRYILDVDPTNFM</sequence>
<feature type="binding site" evidence="12">
    <location>
        <position position="452"/>
    </location>
    <ligand>
        <name>Zn(2+)</name>
        <dbReference type="ChEBI" id="CHEBI:29105"/>
        <label>2</label>
    </ligand>
</feature>
<comment type="catalytic activity">
    <reaction evidence="11 12">
        <text>ATP + H2O = ADP + phosphate + H(+)</text>
        <dbReference type="Rhea" id="RHEA:13065"/>
        <dbReference type="ChEBI" id="CHEBI:15377"/>
        <dbReference type="ChEBI" id="CHEBI:15378"/>
        <dbReference type="ChEBI" id="CHEBI:30616"/>
        <dbReference type="ChEBI" id="CHEBI:43474"/>
        <dbReference type="ChEBI" id="CHEBI:456216"/>
        <dbReference type="EC" id="5.6.2.4"/>
    </reaction>
</comment>
<comment type="cofactor">
    <cofactor evidence="12">
        <name>Zn(2+)</name>
        <dbReference type="ChEBI" id="CHEBI:29105"/>
    </cofactor>
    <text evidence="12">Binds 2 zinc ions per subunit.</text>
</comment>
<dbReference type="NCBIfam" id="NF004067">
    <property type="entry name" value="PRK05580.1-4"/>
    <property type="match status" value="1"/>
</dbReference>
<dbReference type="InterPro" id="IPR041222">
    <property type="entry name" value="PriA_3primeBD"/>
</dbReference>
<evidence type="ECO:0000256" key="1">
    <source>
        <dbReference type="ARBA" id="ARBA00022515"/>
    </source>
</evidence>
<dbReference type="HAMAP" id="MF_00983">
    <property type="entry name" value="PriA"/>
    <property type="match status" value="1"/>
</dbReference>
<keyword evidence="1 12" id="KW-0639">Primosome</keyword>
<comment type="subunit">
    <text evidence="12">Component of the replication restart primosome.</text>
</comment>
<dbReference type="EC" id="5.6.2.4" evidence="12"/>
<evidence type="ECO:0000256" key="11">
    <source>
        <dbReference type="ARBA" id="ARBA00048988"/>
    </source>
</evidence>
<evidence type="ECO:0000256" key="3">
    <source>
        <dbReference type="ARBA" id="ARBA00022723"/>
    </source>
</evidence>
<feature type="binding site" evidence="12">
    <location>
        <position position="467"/>
    </location>
    <ligand>
        <name>Zn(2+)</name>
        <dbReference type="ChEBI" id="CHEBI:29105"/>
        <label>2</label>
    </ligand>
</feature>
<comment type="caution">
    <text evidence="15">The sequence shown here is derived from an EMBL/GenBank/DDBJ whole genome shotgun (WGS) entry which is preliminary data.</text>
</comment>
<feature type="binding site" evidence="12">
    <location>
        <position position="470"/>
    </location>
    <ligand>
        <name>Zn(2+)</name>
        <dbReference type="ChEBI" id="CHEBI:29105"/>
        <label>2</label>
    </ligand>
</feature>
<dbReference type="GO" id="GO:0006270">
    <property type="term" value="P:DNA replication initiation"/>
    <property type="evidence" value="ECO:0007669"/>
    <property type="project" value="TreeGrafter"/>
</dbReference>
<feature type="domain" description="Helicase ATP-binding" evidence="13">
    <location>
        <begin position="214"/>
        <end position="381"/>
    </location>
</feature>
<dbReference type="GO" id="GO:0008270">
    <property type="term" value="F:zinc ion binding"/>
    <property type="evidence" value="ECO:0007669"/>
    <property type="project" value="UniProtKB-UniRule"/>
</dbReference>
<comment type="catalytic activity">
    <reaction evidence="12">
        <text>Couples ATP hydrolysis with the unwinding of duplex DNA by translocating in the 3'-5' direction.</text>
        <dbReference type="EC" id="5.6.2.4"/>
    </reaction>
</comment>
<keyword evidence="4 12" id="KW-0547">Nucleotide-binding</keyword>
<reference evidence="15 16" key="1">
    <citation type="submission" date="2018-05" db="EMBL/GenBank/DDBJ databases">
        <title>Leucothrix arctica sp. nov., isolated from Arctic seawater.</title>
        <authorList>
            <person name="Choi A."/>
            <person name="Baek K."/>
        </authorList>
    </citation>
    <scope>NUCLEOTIDE SEQUENCE [LARGE SCALE GENOMIC DNA]</scope>
    <source>
        <strain evidence="15 16">JCM 18388</strain>
    </source>
</reference>
<keyword evidence="2 12" id="KW-0235">DNA replication</keyword>
<keyword evidence="7 12" id="KW-0862">Zinc</keyword>
<evidence type="ECO:0000313" key="15">
    <source>
        <dbReference type="EMBL" id="PWQ99853.1"/>
    </source>
</evidence>
<dbReference type="Pfam" id="PF18074">
    <property type="entry name" value="PriA_C"/>
    <property type="match status" value="1"/>
</dbReference>
<feature type="binding site" evidence="12">
    <location>
        <position position="449"/>
    </location>
    <ligand>
        <name>Zn(2+)</name>
        <dbReference type="ChEBI" id="CHEBI:29105"/>
        <label>2</label>
    </ligand>
</feature>
<evidence type="ECO:0000313" key="16">
    <source>
        <dbReference type="Proteomes" id="UP000245539"/>
    </source>
</evidence>
<dbReference type="InterPro" id="IPR027417">
    <property type="entry name" value="P-loop_NTPase"/>
</dbReference>
<keyword evidence="3 12" id="KW-0479">Metal-binding</keyword>
<dbReference type="GO" id="GO:0006302">
    <property type="term" value="P:double-strand break repair"/>
    <property type="evidence" value="ECO:0007669"/>
    <property type="project" value="InterPro"/>
</dbReference>
<dbReference type="GO" id="GO:0005524">
    <property type="term" value="F:ATP binding"/>
    <property type="evidence" value="ECO:0007669"/>
    <property type="project" value="UniProtKB-UniRule"/>
</dbReference>
<dbReference type="SUPFAM" id="SSF52540">
    <property type="entry name" value="P-loop containing nucleoside triphosphate hydrolases"/>
    <property type="match status" value="2"/>
</dbReference>
<dbReference type="FunFam" id="3.40.50.300:FF:000489">
    <property type="entry name" value="Primosome assembly protein PriA"/>
    <property type="match status" value="1"/>
</dbReference>
<feature type="binding site" evidence="12">
    <location>
        <position position="483"/>
    </location>
    <ligand>
        <name>Zn(2+)</name>
        <dbReference type="ChEBI" id="CHEBI:29105"/>
        <label>1</label>
    </ligand>
</feature>
<evidence type="ECO:0000259" key="14">
    <source>
        <dbReference type="PROSITE" id="PS51194"/>
    </source>
</evidence>
<dbReference type="PROSITE" id="PS51192">
    <property type="entry name" value="HELICASE_ATP_BIND_1"/>
    <property type="match status" value="1"/>
</dbReference>
<dbReference type="Gene3D" id="3.40.1440.60">
    <property type="entry name" value="PriA, 3(prime) DNA-binding domain"/>
    <property type="match status" value="1"/>
</dbReference>
<dbReference type="GO" id="GO:0006310">
    <property type="term" value="P:DNA recombination"/>
    <property type="evidence" value="ECO:0007669"/>
    <property type="project" value="InterPro"/>
</dbReference>
<evidence type="ECO:0000256" key="6">
    <source>
        <dbReference type="ARBA" id="ARBA00022806"/>
    </source>
</evidence>
<name>A0A317CQP8_9GAMM</name>
<dbReference type="GO" id="GO:0016887">
    <property type="term" value="F:ATP hydrolysis activity"/>
    <property type="evidence" value="ECO:0007669"/>
    <property type="project" value="RHEA"/>
</dbReference>
<evidence type="ECO:0000256" key="7">
    <source>
        <dbReference type="ARBA" id="ARBA00022833"/>
    </source>
</evidence>
<dbReference type="Pfam" id="PF00270">
    <property type="entry name" value="DEAD"/>
    <property type="match status" value="1"/>
</dbReference>
<dbReference type="OrthoDB" id="9759544at2"/>
<dbReference type="PANTHER" id="PTHR30580">
    <property type="entry name" value="PRIMOSOMAL PROTEIN N"/>
    <property type="match status" value="1"/>
</dbReference>
<evidence type="ECO:0000256" key="9">
    <source>
        <dbReference type="ARBA" id="ARBA00023125"/>
    </source>
</evidence>
<accession>A0A317CQP8</accession>
<proteinExistence type="inferred from homology"/>
<dbReference type="CDD" id="cd17929">
    <property type="entry name" value="DEXHc_priA"/>
    <property type="match status" value="1"/>
</dbReference>
<dbReference type="Gene3D" id="3.40.50.300">
    <property type="entry name" value="P-loop containing nucleotide triphosphate hydrolases"/>
    <property type="match status" value="2"/>
</dbReference>
<dbReference type="InterPro" id="IPR014001">
    <property type="entry name" value="Helicase_ATP-bd"/>
</dbReference>
<evidence type="ECO:0000256" key="10">
    <source>
        <dbReference type="ARBA" id="ARBA00023235"/>
    </source>
</evidence>
<comment type="similarity">
    <text evidence="12">Belongs to the helicase family. PriA subfamily.</text>
</comment>
<gene>
    <name evidence="12" type="primary">priA</name>
    <name evidence="15" type="ORF">DKW60_05100</name>
</gene>
<organism evidence="15 16">
    <name type="scientific">Leucothrix pacifica</name>
    <dbReference type="NCBI Taxonomy" id="1247513"/>
    <lineage>
        <taxon>Bacteria</taxon>
        <taxon>Pseudomonadati</taxon>
        <taxon>Pseudomonadota</taxon>
        <taxon>Gammaproteobacteria</taxon>
        <taxon>Thiotrichales</taxon>
        <taxon>Thiotrichaceae</taxon>
        <taxon>Leucothrix</taxon>
    </lineage>
</organism>
<dbReference type="SMART" id="SM00490">
    <property type="entry name" value="HELICc"/>
    <property type="match status" value="1"/>
</dbReference>